<dbReference type="PROSITE" id="PS51257">
    <property type="entry name" value="PROKAR_LIPOPROTEIN"/>
    <property type="match status" value="1"/>
</dbReference>
<feature type="non-terminal residue" evidence="1">
    <location>
        <position position="38"/>
    </location>
</feature>
<sequence length="38" mass="4265">MKKTIFWLIIIIFTLSLILIGTGCKEEAAPAEEITEEV</sequence>
<comment type="caution">
    <text evidence="1">The sequence shown here is derived from an EMBL/GenBank/DDBJ whole genome shotgun (WGS) entry which is preliminary data.</text>
</comment>
<protein>
    <submittedName>
        <fullName evidence="1">Uncharacterized protein</fullName>
    </submittedName>
</protein>
<organism evidence="1">
    <name type="scientific">marine sediment metagenome</name>
    <dbReference type="NCBI Taxonomy" id="412755"/>
    <lineage>
        <taxon>unclassified sequences</taxon>
        <taxon>metagenomes</taxon>
        <taxon>ecological metagenomes</taxon>
    </lineage>
</organism>
<evidence type="ECO:0000313" key="1">
    <source>
        <dbReference type="EMBL" id="GAG78186.1"/>
    </source>
</evidence>
<accession>X1C1D1</accession>
<name>X1C1D1_9ZZZZ</name>
<reference evidence="1" key="1">
    <citation type="journal article" date="2014" name="Front. Microbiol.">
        <title>High frequency of phylogenetically diverse reductive dehalogenase-homologous genes in deep subseafloor sedimentary metagenomes.</title>
        <authorList>
            <person name="Kawai M."/>
            <person name="Futagami T."/>
            <person name="Toyoda A."/>
            <person name="Takaki Y."/>
            <person name="Nishi S."/>
            <person name="Hori S."/>
            <person name="Arai W."/>
            <person name="Tsubouchi T."/>
            <person name="Morono Y."/>
            <person name="Uchiyama I."/>
            <person name="Ito T."/>
            <person name="Fujiyama A."/>
            <person name="Inagaki F."/>
            <person name="Takami H."/>
        </authorList>
    </citation>
    <scope>NUCLEOTIDE SEQUENCE</scope>
    <source>
        <strain evidence="1">Expedition CK06-06</strain>
    </source>
</reference>
<proteinExistence type="predicted"/>
<dbReference type="EMBL" id="BART01014888">
    <property type="protein sequence ID" value="GAG78186.1"/>
    <property type="molecule type" value="Genomic_DNA"/>
</dbReference>
<dbReference type="AlphaFoldDB" id="X1C1D1"/>
<gene>
    <name evidence="1" type="ORF">S01H4_29290</name>
</gene>